<name>A0A067MR04_BOTB1</name>
<feature type="domain" description="Galactose oxidase-like Early set" evidence="4">
    <location>
        <begin position="655"/>
        <end position="748"/>
    </location>
</feature>
<dbReference type="CDD" id="cd02851">
    <property type="entry name" value="E_set_GO_C"/>
    <property type="match status" value="1"/>
</dbReference>
<dbReference type="InterPro" id="IPR015202">
    <property type="entry name" value="GO-like_E_set"/>
</dbReference>
<dbReference type="AlphaFoldDB" id="A0A067MR04"/>
<accession>A0A067MR04</accession>
<dbReference type="InterPro" id="IPR014756">
    <property type="entry name" value="Ig_E-set"/>
</dbReference>
<evidence type="ECO:0008006" key="7">
    <source>
        <dbReference type="Google" id="ProtNLM"/>
    </source>
</evidence>
<feature type="domain" description="Glyoxal oxidase N-terminal" evidence="3">
    <location>
        <begin position="271"/>
        <end position="650"/>
    </location>
</feature>
<evidence type="ECO:0000256" key="1">
    <source>
        <dbReference type="ARBA" id="ARBA00022729"/>
    </source>
</evidence>
<keyword evidence="6" id="KW-1185">Reference proteome</keyword>
<feature type="chain" id="PRO_5001641480" description="Copper radical oxidase" evidence="2">
    <location>
        <begin position="29"/>
        <end position="780"/>
    </location>
</feature>
<dbReference type="EMBL" id="KL198022">
    <property type="protein sequence ID" value="KDQ18009.1"/>
    <property type="molecule type" value="Genomic_DNA"/>
</dbReference>
<dbReference type="SUPFAM" id="SSF50965">
    <property type="entry name" value="Galactose oxidase, central domain"/>
    <property type="match status" value="1"/>
</dbReference>
<protein>
    <recommendedName>
        <fullName evidence="7">Copper radical oxidase</fullName>
    </recommendedName>
</protein>
<dbReference type="Pfam" id="PF07250">
    <property type="entry name" value="Glyoxal_oxid_N"/>
    <property type="match status" value="1"/>
</dbReference>
<organism evidence="5 6">
    <name type="scientific">Botryobasidium botryosum (strain FD-172 SS1)</name>
    <dbReference type="NCBI Taxonomy" id="930990"/>
    <lineage>
        <taxon>Eukaryota</taxon>
        <taxon>Fungi</taxon>
        <taxon>Dikarya</taxon>
        <taxon>Basidiomycota</taxon>
        <taxon>Agaricomycotina</taxon>
        <taxon>Agaricomycetes</taxon>
        <taxon>Cantharellales</taxon>
        <taxon>Botryobasidiaceae</taxon>
        <taxon>Botryobasidium</taxon>
    </lineage>
</organism>
<dbReference type="Gene3D" id="2.130.10.80">
    <property type="entry name" value="Galactose oxidase/kelch, beta-propeller"/>
    <property type="match status" value="1"/>
</dbReference>
<sequence>MKSDKKTKSKSPLGSRLALALLLVPASARVQSRNFTLSQTPAHGPHRRAEPAWNGQVIPGSNTTALDDTPFTPYFVPQGSESVDDTDPSIQYQPIDTWRALADTGCVQRTVHSTKFAHAAVTLSFYGTGIQWFGSKSPKHGIAQVYLDGRVAYEVDGYMREHRKQQRLFGVDDLAYGKHDIKIVNTGRKVGDSNGTWIDVDAFVINHGTDAHQFSAKQPAKSIVSSHNAWSITQTGTTGVAAMQLAIVSETHAIIIDKVEHNPLTIDGHPAWAALYDLRTHQVRPLTMRSNSFCAGGTFLSNGTLASVGGNPVVVDKTGAADFGDVNGLQAVRLFDPCSDGNCDMYENPHRIRLASPRWYNTVTRLEDGSAMIIGGSIKGGWINNGTTNNPTVEYFPPKNIAGHNGLAIHSPFLAETLNSNLFPIAFTLPDGLVFVAANRDAMIYDWRANTERRLPRLPNNVRVTYPMTGTGLLLPLSAANNYIPEILVCGGSAIDDTRPAYTMSANDPASDQCSRMVLDDAGIREGWSIEHMPEARIMPDAVLLPDGRVLIVNGGRTGIAGYGNVKDQVGQSNAGNPVFTPVVYDPEAPEGQRFNREGMPSSNIPRLYHSVATLTPNGTIMVAGSNPNLDLSTTAYQTEYRVEWIYPPYMFKPRPAYGGLPEKIQFGSQFVLGISIPSESSNVRVSLMDLGFVTHAVHMNSRLVVLACTLSDDRKQLTVTAPPSATIYPPGPGWLYVLVDGVPSFGHQTLVGDGANPPEDRGAIENLLRHSTPPPLHQA</sequence>
<dbReference type="InterPro" id="IPR037293">
    <property type="entry name" value="Gal_Oxidase_central_sf"/>
</dbReference>
<evidence type="ECO:0000313" key="6">
    <source>
        <dbReference type="Proteomes" id="UP000027195"/>
    </source>
</evidence>
<dbReference type="STRING" id="930990.A0A067MR04"/>
<keyword evidence="1 2" id="KW-0732">Signal</keyword>
<evidence type="ECO:0000259" key="4">
    <source>
        <dbReference type="Pfam" id="PF09118"/>
    </source>
</evidence>
<feature type="signal peptide" evidence="2">
    <location>
        <begin position="1"/>
        <end position="28"/>
    </location>
</feature>
<dbReference type="Gene3D" id="2.60.120.260">
    <property type="entry name" value="Galactose-binding domain-like"/>
    <property type="match status" value="1"/>
</dbReference>
<dbReference type="Gene3D" id="2.60.40.10">
    <property type="entry name" value="Immunoglobulins"/>
    <property type="match status" value="1"/>
</dbReference>
<gene>
    <name evidence="5" type="ORF">BOTBODRAFT_171700</name>
</gene>
<dbReference type="Proteomes" id="UP000027195">
    <property type="component" value="Unassembled WGS sequence"/>
</dbReference>
<dbReference type="InParanoid" id="A0A067MR04"/>
<dbReference type="PANTHER" id="PTHR32208:SF96">
    <property type="entry name" value="GLYOXAL OXIDASE"/>
    <property type="match status" value="1"/>
</dbReference>
<dbReference type="InterPro" id="IPR013783">
    <property type="entry name" value="Ig-like_fold"/>
</dbReference>
<reference evidence="6" key="1">
    <citation type="journal article" date="2014" name="Proc. Natl. Acad. Sci. U.S.A.">
        <title>Extensive sampling of basidiomycete genomes demonstrates inadequacy of the white-rot/brown-rot paradigm for wood decay fungi.</title>
        <authorList>
            <person name="Riley R."/>
            <person name="Salamov A.A."/>
            <person name="Brown D.W."/>
            <person name="Nagy L.G."/>
            <person name="Floudas D."/>
            <person name="Held B.W."/>
            <person name="Levasseur A."/>
            <person name="Lombard V."/>
            <person name="Morin E."/>
            <person name="Otillar R."/>
            <person name="Lindquist E.A."/>
            <person name="Sun H."/>
            <person name="LaButti K.M."/>
            <person name="Schmutz J."/>
            <person name="Jabbour D."/>
            <person name="Luo H."/>
            <person name="Baker S.E."/>
            <person name="Pisabarro A.G."/>
            <person name="Walton J.D."/>
            <person name="Blanchette R.A."/>
            <person name="Henrissat B."/>
            <person name="Martin F."/>
            <person name="Cullen D."/>
            <person name="Hibbett D.S."/>
            <person name="Grigoriev I.V."/>
        </authorList>
    </citation>
    <scope>NUCLEOTIDE SEQUENCE [LARGE SCALE GENOMIC DNA]</scope>
    <source>
        <strain evidence="6">FD-172 SS1</strain>
    </source>
</reference>
<evidence type="ECO:0000313" key="5">
    <source>
        <dbReference type="EMBL" id="KDQ18009.1"/>
    </source>
</evidence>
<evidence type="ECO:0000259" key="3">
    <source>
        <dbReference type="Pfam" id="PF07250"/>
    </source>
</evidence>
<evidence type="ECO:0000256" key="2">
    <source>
        <dbReference type="SAM" id="SignalP"/>
    </source>
</evidence>
<dbReference type="OrthoDB" id="2019572at2759"/>
<dbReference type="InterPro" id="IPR009880">
    <property type="entry name" value="Glyoxal_oxidase_N"/>
</dbReference>
<dbReference type="SUPFAM" id="SSF81296">
    <property type="entry name" value="E set domains"/>
    <property type="match status" value="1"/>
</dbReference>
<dbReference type="InterPro" id="IPR011043">
    <property type="entry name" value="Gal_Oxase/kelch_b-propeller"/>
</dbReference>
<dbReference type="PANTHER" id="PTHR32208">
    <property type="entry name" value="SECRETED PROTEIN-RELATED"/>
    <property type="match status" value="1"/>
</dbReference>
<dbReference type="Pfam" id="PF09118">
    <property type="entry name" value="GO-like_E_set"/>
    <property type="match status" value="1"/>
</dbReference>
<proteinExistence type="predicted"/>
<dbReference type="HOGENOM" id="CLU_009630_2_0_1"/>